<evidence type="ECO:0000313" key="4">
    <source>
        <dbReference type="WBParaSite" id="GPUH_0002710401-mRNA-1"/>
    </source>
</evidence>
<evidence type="ECO:0000313" key="2">
    <source>
        <dbReference type="EMBL" id="VDN49908.1"/>
    </source>
</evidence>
<evidence type="ECO:0000256" key="1">
    <source>
        <dbReference type="SAM" id="MobiDB-lite"/>
    </source>
</evidence>
<organism evidence="4">
    <name type="scientific">Gongylonema pulchrum</name>
    <dbReference type="NCBI Taxonomy" id="637853"/>
    <lineage>
        <taxon>Eukaryota</taxon>
        <taxon>Metazoa</taxon>
        <taxon>Ecdysozoa</taxon>
        <taxon>Nematoda</taxon>
        <taxon>Chromadorea</taxon>
        <taxon>Rhabditida</taxon>
        <taxon>Spirurina</taxon>
        <taxon>Spiruromorpha</taxon>
        <taxon>Spiruroidea</taxon>
        <taxon>Gongylonematidae</taxon>
        <taxon>Gongylonema</taxon>
    </lineage>
</organism>
<feature type="region of interest" description="Disordered" evidence="1">
    <location>
        <begin position="1"/>
        <end position="34"/>
    </location>
</feature>
<feature type="compositionally biased region" description="Polar residues" evidence="1">
    <location>
        <begin position="1"/>
        <end position="21"/>
    </location>
</feature>
<evidence type="ECO:0000313" key="3">
    <source>
        <dbReference type="Proteomes" id="UP000271098"/>
    </source>
</evidence>
<gene>
    <name evidence="2" type="ORF">GPUH_LOCUS27075</name>
</gene>
<dbReference type="EMBL" id="UYRT01118296">
    <property type="protein sequence ID" value="VDN49908.1"/>
    <property type="molecule type" value="Genomic_DNA"/>
</dbReference>
<accession>A0A183F1I3</accession>
<sequence length="175" mass="18122">MEAVSPSSRLFGNPPESQFPASTGHPDAPVWAGGARLDSPIIEDRDHNIQKLLTDAASDALGGMGIQRGIGVGATESGVTVSARLVGSGGAAEICERPGEGDGNAGCLDGFISGAVIGEIGRASSSPNGKRSESLRKSGRLEKSFIKEGTERNQITKKTSWDCESLLSSKHGRCE</sequence>
<reference evidence="4" key="1">
    <citation type="submission" date="2016-06" db="UniProtKB">
        <authorList>
            <consortium name="WormBaseParasite"/>
        </authorList>
    </citation>
    <scope>IDENTIFICATION</scope>
</reference>
<reference evidence="2 3" key="2">
    <citation type="submission" date="2018-11" db="EMBL/GenBank/DDBJ databases">
        <authorList>
            <consortium name="Pathogen Informatics"/>
        </authorList>
    </citation>
    <scope>NUCLEOTIDE SEQUENCE [LARGE SCALE GENOMIC DNA]</scope>
</reference>
<dbReference type="Proteomes" id="UP000271098">
    <property type="component" value="Unassembled WGS sequence"/>
</dbReference>
<dbReference type="WBParaSite" id="GPUH_0002710401-mRNA-1">
    <property type="protein sequence ID" value="GPUH_0002710401-mRNA-1"/>
    <property type="gene ID" value="GPUH_0002710401"/>
</dbReference>
<feature type="compositionally biased region" description="Basic and acidic residues" evidence="1">
    <location>
        <begin position="130"/>
        <end position="151"/>
    </location>
</feature>
<dbReference type="AlphaFoldDB" id="A0A183F1I3"/>
<protein>
    <submittedName>
        <fullName evidence="4">G-patch domain-containing protein</fullName>
    </submittedName>
</protein>
<proteinExistence type="predicted"/>
<feature type="region of interest" description="Disordered" evidence="1">
    <location>
        <begin position="121"/>
        <end position="154"/>
    </location>
</feature>
<name>A0A183F1I3_9BILA</name>
<keyword evidence="3" id="KW-1185">Reference proteome</keyword>